<evidence type="ECO:0000313" key="1">
    <source>
        <dbReference type="EMBL" id="KYM82986.1"/>
    </source>
</evidence>
<protein>
    <submittedName>
        <fullName evidence="1">Uncharacterized protein</fullName>
    </submittedName>
</protein>
<reference evidence="1 3" key="1">
    <citation type="submission" date="2015-09" db="EMBL/GenBank/DDBJ databases">
        <title>Atta colombica WGS genome.</title>
        <authorList>
            <person name="Nygaard S."/>
            <person name="Hu H."/>
            <person name="Boomsma J."/>
            <person name="Zhang G."/>
        </authorList>
    </citation>
    <scope>NUCLEOTIDE SEQUENCE [LARGE SCALE GENOMIC DNA]</scope>
    <source>
        <strain evidence="1">Treedump-2</strain>
        <tissue evidence="1">Whole body</tissue>
    </source>
</reference>
<evidence type="ECO:0000313" key="2">
    <source>
        <dbReference type="EMBL" id="KYM82987.1"/>
    </source>
</evidence>
<organism evidence="1 3">
    <name type="scientific">Atta colombica</name>
    <dbReference type="NCBI Taxonomy" id="520822"/>
    <lineage>
        <taxon>Eukaryota</taxon>
        <taxon>Metazoa</taxon>
        <taxon>Ecdysozoa</taxon>
        <taxon>Arthropoda</taxon>
        <taxon>Hexapoda</taxon>
        <taxon>Insecta</taxon>
        <taxon>Pterygota</taxon>
        <taxon>Neoptera</taxon>
        <taxon>Endopterygota</taxon>
        <taxon>Hymenoptera</taxon>
        <taxon>Apocrita</taxon>
        <taxon>Aculeata</taxon>
        <taxon>Formicoidea</taxon>
        <taxon>Formicidae</taxon>
        <taxon>Myrmicinae</taxon>
        <taxon>Atta</taxon>
    </lineage>
</organism>
<dbReference type="AlphaFoldDB" id="A0A195BEH2"/>
<sequence length="83" mass="9074">MHTLLFCPSWTAERTLLFEWLELNVLDKTYGSIVGAAMCSAACWIRGFLRGHHTQEGAGRVGASGPERALLARACLSSDDNHV</sequence>
<accession>A0A195BEH2</accession>
<dbReference type="EMBL" id="KQ976502">
    <property type="protein sequence ID" value="KYM82987.1"/>
    <property type="molecule type" value="Genomic_DNA"/>
</dbReference>
<proteinExistence type="predicted"/>
<name>A0A195BEH2_9HYME</name>
<keyword evidence="3" id="KW-1185">Reference proteome</keyword>
<evidence type="ECO:0000313" key="3">
    <source>
        <dbReference type="Proteomes" id="UP000078540"/>
    </source>
</evidence>
<dbReference type="Proteomes" id="UP000078540">
    <property type="component" value="Unassembled WGS sequence"/>
</dbReference>
<gene>
    <name evidence="1" type="ORF">ALC53_06553</name>
    <name evidence="2" type="ORF">ALC53_06554</name>
</gene>
<dbReference type="EMBL" id="KQ976502">
    <property type="protein sequence ID" value="KYM82986.1"/>
    <property type="molecule type" value="Genomic_DNA"/>
</dbReference>